<organism evidence="3">
    <name type="scientific">Arthrobacter sp. K5</name>
    <dbReference type="NCBI Taxonomy" id="2839623"/>
    <lineage>
        <taxon>Bacteria</taxon>
        <taxon>Bacillati</taxon>
        <taxon>Actinomycetota</taxon>
        <taxon>Actinomycetes</taxon>
        <taxon>Micrococcales</taxon>
        <taxon>Micrococcaceae</taxon>
        <taxon>Arthrobacter</taxon>
    </lineage>
</organism>
<gene>
    <name evidence="3" type="ORF">ABRP34_17455</name>
</gene>
<sequence length="260" mass="26008">MSVTPAGREEGEIQAILLDSGLEDDADLRRSLEELRGFAHDSAPQPRAELAALLVHGASASGVLAHGETPQSMPMRRASNIASLELHRRNRQRRMGFVVGAAVVGAMGLGAGAVAAASSEDFRNSVGHTVVRIFQPTSDTTAPMPMSTSPADVPAAPAPSGAATKPSVTDTAPSPSAPATPGQTDPASSNGSSNSSAANDSSDSRGATKKQTPLPAGPGQLPTVPGSGIAPKLPAKPLPAVPTLPGGVPTVPAKPVPGTP</sequence>
<keyword evidence="2" id="KW-0472">Membrane</keyword>
<feature type="compositionally biased region" description="Low complexity" evidence="1">
    <location>
        <begin position="147"/>
        <end position="201"/>
    </location>
</feature>
<evidence type="ECO:0000313" key="3">
    <source>
        <dbReference type="EMBL" id="XCH10596.1"/>
    </source>
</evidence>
<dbReference type="RefSeq" id="WP_353711146.1">
    <property type="nucleotide sequence ID" value="NZ_CP159279.1"/>
</dbReference>
<dbReference type="AlphaFoldDB" id="A0AAU8EM56"/>
<feature type="transmembrane region" description="Helical" evidence="2">
    <location>
        <begin position="97"/>
        <end position="117"/>
    </location>
</feature>
<keyword evidence="2" id="KW-1133">Transmembrane helix</keyword>
<evidence type="ECO:0000256" key="1">
    <source>
        <dbReference type="SAM" id="MobiDB-lite"/>
    </source>
</evidence>
<proteinExistence type="predicted"/>
<evidence type="ECO:0000256" key="2">
    <source>
        <dbReference type="SAM" id="Phobius"/>
    </source>
</evidence>
<reference evidence="3" key="1">
    <citation type="submission" date="2024-06" db="EMBL/GenBank/DDBJ databases">
        <title>Biodegradation of dimethachlon by Arthrobacter sp. K5: mechanistic insights and ecological implications.</title>
        <authorList>
            <person name="Hu S."/>
            <person name="Lu P."/>
        </authorList>
    </citation>
    <scope>NUCLEOTIDE SEQUENCE</scope>
    <source>
        <strain evidence="3">K5</strain>
    </source>
</reference>
<name>A0AAU8EM56_9MICC</name>
<protein>
    <recommendedName>
        <fullName evidence="4">Anti-sigma factor</fullName>
    </recommendedName>
</protein>
<keyword evidence="2" id="KW-0812">Transmembrane</keyword>
<accession>A0AAU8EM56</accession>
<evidence type="ECO:0008006" key="4">
    <source>
        <dbReference type="Google" id="ProtNLM"/>
    </source>
</evidence>
<dbReference type="EMBL" id="CP159279">
    <property type="protein sequence ID" value="XCH10596.1"/>
    <property type="molecule type" value="Genomic_DNA"/>
</dbReference>
<feature type="region of interest" description="Disordered" evidence="1">
    <location>
        <begin position="137"/>
        <end position="260"/>
    </location>
</feature>